<feature type="domain" description="FHA" evidence="1">
    <location>
        <begin position="28"/>
        <end position="70"/>
    </location>
</feature>
<dbReference type="EMBL" id="CP027753">
    <property type="protein sequence ID" value="AZE52035.1"/>
    <property type="molecule type" value="Genomic_DNA"/>
</dbReference>
<evidence type="ECO:0000313" key="2">
    <source>
        <dbReference type="EMBL" id="AZE52035.1"/>
    </source>
</evidence>
<dbReference type="Proteomes" id="UP000268048">
    <property type="component" value="Chromosome"/>
</dbReference>
<evidence type="ECO:0000313" key="3">
    <source>
        <dbReference type="Proteomes" id="UP000268048"/>
    </source>
</evidence>
<organism evidence="2 3">
    <name type="scientific">Pseudomonas chlororaphis</name>
    <dbReference type="NCBI Taxonomy" id="587753"/>
    <lineage>
        <taxon>Bacteria</taxon>
        <taxon>Pseudomonadati</taxon>
        <taxon>Pseudomonadota</taxon>
        <taxon>Gammaproteobacteria</taxon>
        <taxon>Pseudomonadales</taxon>
        <taxon>Pseudomonadaceae</taxon>
        <taxon>Pseudomonas</taxon>
    </lineage>
</organism>
<dbReference type="AlphaFoldDB" id="A0A3G7TY14"/>
<dbReference type="InterPro" id="IPR000253">
    <property type="entry name" value="FHA_dom"/>
</dbReference>
<dbReference type="InterPro" id="IPR046883">
    <property type="entry name" value="T6SS_FHA_C"/>
</dbReference>
<gene>
    <name evidence="2" type="ORF">C4K04_6407</name>
</gene>
<dbReference type="Pfam" id="PF00498">
    <property type="entry name" value="FHA"/>
    <property type="match status" value="1"/>
</dbReference>
<dbReference type="NCBIfam" id="TIGR03354">
    <property type="entry name" value="VI_FHA"/>
    <property type="match status" value="1"/>
</dbReference>
<protein>
    <submittedName>
        <fullName evidence="2">Uncharacterized protein ImpI/VasC</fullName>
    </submittedName>
</protein>
<dbReference type="CDD" id="cd00060">
    <property type="entry name" value="FHA"/>
    <property type="match status" value="1"/>
</dbReference>
<reference evidence="2 3" key="1">
    <citation type="submission" date="2018-03" db="EMBL/GenBank/DDBJ databases">
        <title>Diversity of phytobeneficial traits revealed by whole-genome analysis of worldwide-isolated phenazine-producing Pseudomonas spp.</title>
        <authorList>
            <person name="Biessy A."/>
            <person name="Novinscak A."/>
            <person name="Blom J."/>
            <person name="Leger G."/>
            <person name="Thomashow L.S."/>
            <person name="Cazorla F.M."/>
            <person name="Josic D."/>
            <person name="Filion M."/>
        </authorList>
    </citation>
    <scope>NUCLEOTIDE SEQUENCE [LARGE SCALE GENOMIC DNA]</scope>
    <source>
        <strain evidence="2 3">B25</strain>
    </source>
</reference>
<dbReference type="RefSeq" id="WP_009041347.1">
    <property type="nucleotide sequence ID" value="NZ_CP027753.1"/>
</dbReference>
<dbReference type="InterPro" id="IPR017735">
    <property type="entry name" value="T6SS_FHA"/>
</dbReference>
<sequence>MELVFEMLNTKQFVPTELSSKTFKQAGGVIGRGEDCDWIIPDRKRHLSNHHAIVSYRDGMFFLTDTSSNGIQASDSGARLRKGEPQRIEHGSVYVLGDFEIRARLVRDPATFDAEVGRPQAAGSIIPDDAFLDLDPLNALDQQERVYSEIDELTALNTPRQEPRQRADYARIDMESLLVPELVAQPEAPVAVEPAPVERQSEGFWEHFGAALGVDLKGLDHDAREALAIDAARLLKQSIGGLQQSLRTRSELKNELRLALTTAQGGSKNPLKFAVDASEALGILLQGNKPGQLPAEQAISRAFRDLQAHQVALLTASRAAVRGTLEHFSPQQLTLRFERDNKPLLATSGSRWRAYNRYHQALRQDDDWSERLLARDFAQAYEEQIRLISTLHTEHQG</sequence>
<dbReference type="PROSITE" id="PS50006">
    <property type="entry name" value="FHA_DOMAIN"/>
    <property type="match status" value="1"/>
</dbReference>
<dbReference type="Gene3D" id="2.60.200.20">
    <property type="match status" value="1"/>
</dbReference>
<evidence type="ECO:0000259" key="1">
    <source>
        <dbReference type="PROSITE" id="PS50006"/>
    </source>
</evidence>
<dbReference type="InterPro" id="IPR008984">
    <property type="entry name" value="SMAD_FHA_dom_sf"/>
</dbReference>
<dbReference type="Pfam" id="PF20232">
    <property type="entry name" value="T6SS_FHA_C"/>
    <property type="match status" value="1"/>
</dbReference>
<dbReference type="SUPFAM" id="SSF49879">
    <property type="entry name" value="SMAD/FHA domain"/>
    <property type="match status" value="1"/>
</dbReference>
<accession>A0A3G7TY14</accession>
<name>A0A3G7TY14_9PSED</name>
<proteinExistence type="predicted"/>